<sequence>MICNIAAFVQFVSVTSALLYPFHFDILANPDDADHIRNITQDFLNTDRLDALTAMNISPVTFAVHTDNKTPGIDSLTVKNSTSSVYIDLKRNPSDVLCILSKSIGVAYVRLHPATHSICQSSIQMRPSVTDYMDIAHQIYKFNDTEFTSVVYITDYIYDFDLSIFQKRFNATLKMMIFTLNNGSLPYQVKRFTTDGKTDFFIMYASSDVINNTLQFCADLKNKRADNWVVIPSDLAECPKITNLECSIVCVRHGFANDDRNKSRSLADDFLVRSLGLFDKLARSFTSSPSTNELSPLRQLALHIYNSTKELKIESDVIKIETLKGDKVTKIGNWTKDTDVVLSTLPFTSAPASQLNVITMHEPPFVEKFTNKSGTFFRGYTIDVLDKIAQEIGFTYVIREVGDKQYGLTSPDGSWTGLVGEVQRGEADLAAAPVSVTAEREQVIDFTHPYYDYAGLQILMSGTIASSSMFGFVDVFDGPVWLAWFGFLGLTGIMLYVFHILVYRVFSKEKEKDKDKVFSISDTLWFLISSITIYGPDKTPGTFAGRVLVIGFWFFCQIMMATYTANLAAFMTSKRLTTEINSLNELASQNSIKYSSLAGSVSEAYFSRMKGIEENFFELWKNMSYEKSDGRNDLSVWDYPLDDLYSRMYSHINETGFLKSSEEGINRVLAGKFAFIQETPLIKYEMTKYCNLITVGEVFSAKPYAFVLQENSPWKEAFDAKILELQADAFFEQRKEVWWSQMVSCPKEDDSSTGLPFKNLSGVFILTGAGFATGFLMLGIECIVFKWKKRKETNEKPKHIFVRPKFPPLSTRLTSLRSLFMKPKSASSTTPTKDLTVSEMD</sequence>
<dbReference type="InterPro" id="IPR015683">
    <property type="entry name" value="Ionotropic_Glu_rcpt"/>
</dbReference>
<feature type="transmembrane region" description="Helical" evidence="12">
    <location>
        <begin position="547"/>
        <end position="570"/>
    </location>
</feature>
<dbReference type="SMART" id="SM00079">
    <property type="entry name" value="PBPe"/>
    <property type="match status" value="1"/>
</dbReference>
<dbReference type="Pfam" id="PF00060">
    <property type="entry name" value="Lig_chan"/>
    <property type="match status" value="1"/>
</dbReference>
<keyword evidence="17" id="KW-1185">Reference proteome</keyword>
<dbReference type="PANTHER" id="PTHR18966">
    <property type="entry name" value="IONOTROPIC GLUTAMATE RECEPTOR"/>
    <property type="match status" value="1"/>
</dbReference>
<dbReference type="SUPFAM" id="SSF53850">
    <property type="entry name" value="Periplasmic binding protein-like II"/>
    <property type="match status" value="1"/>
</dbReference>
<keyword evidence="13" id="KW-0732">Signal</keyword>
<dbReference type="AlphaFoldDB" id="A0A8W8JCM5"/>
<evidence type="ECO:0000256" key="5">
    <source>
        <dbReference type="ARBA" id="ARBA00023065"/>
    </source>
</evidence>
<evidence type="ECO:0000313" key="17">
    <source>
        <dbReference type="Proteomes" id="UP000005408"/>
    </source>
</evidence>
<proteinExistence type="predicted"/>
<keyword evidence="2" id="KW-0813">Transport</keyword>
<dbReference type="SUPFAM" id="SSF81324">
    <property type="entry name" value="Voltage-gated potassium channels"/>
    <property type="match status" value="1"/>
</dbReference>
<evidence type="ECO:0000256" key="10">
    <source>
        <dbReference type="ARBA" id="ARBA00023303"/>
    </source>
</evidence>
<feature type="transmembrane region" description="Helical" evidence="12">
    <location>
        <begin position="481"/>
        <end position="505"/>
    </location>
</feature>
<dbReference type="Gene3D" id="3.40.190.10">
    <property type="entry name" value="Periplasmic binding protein-like II"/>
    <property type="match status" value="3"/>
</dbReference>
<keyword evidence="10" id="KW-0407">Ion channel</keyword>
<keyword evidence="7" id="KW-0675">Receptor</keyword>
<accession>A0A8W8JCM5</accession>
<keyword evidence="8" id="KW-0325">Glycoprotein</keyword>
<evidence type="ECO:0000256" key="2">
    <source>
        <dbReference type="ARBA" id="ARBA00022448"/>
    </source>
</evidence>
<dbReference type="FunFam" id="1.10.287.70:FF:000143">
    <property type="entry name" value="Probable glutamate receptor"/>
    <property type="match status" value="1"/>
</dbReference>
<evidence type="ECO:0000256" key="1">
    <source>
        <dbReference type="ARBA" id="ARBA00004141"/>
    </source>
</evidence>
<feature type="signal peptide" evidence="13">
    <location>
        <begin position="1"/>
        <end position="17"/>
    </location>
</feature>
<keyword evidence="3 12" id="KW-0812">Transmembrane</keyword>
<feature type="transmembrane region" description="Helical" evidence="12">
    <location>
        <begin position="763"/>
        <end position="787"/>
    </location>
</feature>
<evidence type="ECO:0000256" key="6">
    <source>
        <dbReference type="ARBA" id="ARBA00023136"/>
    </source>
</evidence>
<evidence type="ECO:0000256" key="8">
    <source>
        <dbReference type="ARBA" id="ARBA00023180"/>
    </source>
</evidence>
<keyword evidence="6 12" id="KW-0472">Membrane</keyword>
<dbReference type="Gene3D" id="1.10.287.70">
    <property type="match status" value="1"/>
</dbReference>
<reference evidence="16" key="1">
    <citation type="submission" date="2022-08" db="UniProtKB">
        <authorList>
            <consortium name="EnsemblMetazoa"/>
        </authorList>
    </citation>
    <scope>IDENTIFICATION</scope>
    <source>
        <strain evidence="16">05x7-T-G4-1.051#20</strain>
    </source>
</reference>
<comment type="subcellular location">
    <subcellularLocation>
        <location evidence="1">Membrane</location>
        <topology evidence="1">Multi-pass membrane protein</topology>
    </subcellularLocation>
</comment>
<evidence type="ECO:0000256" key="4">
    <source>
        <dbReference type="ARBA" id="ARBA00022989"/>
    </source>
</evidence>
<evidence type="ECO:0000256" key="13">
    <source>
        <dbReference type="SAM" id="SignalP"/>
    </source>
</evidence>
<dbReference type="InterPro" id="IPR001320">
    <property type="entry name" value="Iontro_rcpt_C"/>
</dbReference>
<dbReference type="Proteomes" id="UP000005408">
    <property type="component" value="Unassembled WGS sequence"/>
</dbReference>
<protein>
    <submittedName>
        <fullName evidence="16">Uncharacterized protein</fullName>
    </submittedName>
</protein>
<evidence type="ECO:0000313" key="16">
    <source>
        <dbReference type="EnsemblMetazoa" id="G1855.1:cds"/>
    </source>
</evidence>
<evidence type="ECO:0000256" key="9">
    <source>
        <dbReference type="ARBA" id="ARBA00023286"/>
    </source>
</evidence>
<feature type="region of interest" description="Disordered" evidence="11">
    <location>
        <begin position="822"/>
        <end position="841"/>
    </location>
</feature>
<keyword evidence="5" id="KW-0406">Ion transport</keyword>
<keyword evidence="9" id="KW-1071">Ligand-gated ion channel</keyword>
<feature type="compositionally biased region" description="Polar residues" evidence="11">
    <location>
        <begin position="825"/>
        <end position="835"/>
    </location>
</feature>
<feature type="domain" description="Ionotropic glutamate receptor C-terminal" evidence="14">
    <location>
        <begin position="354"/>
        <end position="741"/>
    </location>
</feature>
<evidence type="ECO:0000256" key="12">
    <source>
        <dbReference type="SAM" id="Phobius"/>
    </source>
</evidence>
<keyword evidence="4 12" id="KW-1133">Transmembrane helix</keyword>
<evidence type="ECO:0000256" key="11">
    <source>
        <dbReference type="SAM" id="MobiDB-lite"/>
    </source>
</evidence>
<evidence type="ECO:0000256" key="3">
    <source>
        <dbReference type="ARBA" id="ARBA00022692"/>
    </source>
</evidence>
<feature type="chain" id="PRO_5036486728" evidence="13">
    <location>
        <begin position="18"/>
        <end position="841"/>
    </location>
</feature>
<dbReference type="GO" id="GO:0016020">
    <property type="term" value="C:membrane"/>
    <property type="evidence" value="ECO:0007669"/>
    <property type="project" value="UniProtKB-SubCell"/>
</dbReference>
<dbReference type="FunFam" id="3.40.190.10:FF:000024">
    <property type="entry name" value="Glutamate receptor, ionotropic, delta 1"/>
    <property type="match status" value="1"/>
</dbReference>
<evidence type="ECO:0000256" key="7">
    <source>
        <dbReference type="ARBA" id="ARBA00023170"/>
    </source>
</evidence>
<feature type="domain" description="Ionotropic glutamate receptor L-glutamate and glycine-binding" evidence="15">
    <location>
        <begin position="364"/>
        <end position="424"/>
    </location>
</feature>
<dbReference type="Pfam" id="PF10613">
    <property type="entry name" value="Lig_chan-Glu_bd"/>
    <property type="match status" value="1"/>
</dbReference>
<dbReference type="InterPro" id="IPR019594">
    <property type="entry name" value="Glu/Gly-bd"/>
</dbReference>
<name>A0A8W8JCM5_MAGGI</name>
<evidence type="ECO:0000259" key="15">
    <source>
        <dbReference type="SMART" id="SM00918"/>
    </source>
</evidence>
<dbReference type="SMART" id="SM00918">
    <property type="entry name" value="Lig_chan-Glu_bd"/>
    <property type="match status" value="1"/>
</dbReference>
<evidence type="ECO:0000259" key="14">
    <source>
        <dbReference type="SMART" id="SM00079"/>
    </source>
</evidence>
<dbReference type="GO" id="GO:0015276">
    <property type="term" value="F:ligand-gated monoatomic ion channel activity"/>
    <property type="evidence" value="ECO:0007669"/>
    <property type="project" value="InterPro"/>
</dbReference>
<organism evidence="16 17">
    <name type="scientific">Magallana gigas</name>
    <name type="common">Pacific oyster</name>
    <name type="synonym">Crassostrea gigas</name>
    <dbReference type="NCBI Taxonomy" id="29159"/>
    <lineage>
        <taxon>Eukaryota</taxon>
        <taxon>Metazoa</taxon>
        <taxon>Spiralia</taxon>
        <taxon>Lophotrochozoa</taxon>
        <taxon>Mollusca</taxon>
        <taxon>Bivalvia</taxon>
        <taxon>Autobranchia</taxon>
        <taxon>Pteriomorphia</taxon>
        <taxon>Ostreida</taxon>
        <taxon>Ostreoidea</taxon>
        <taxon>Ostreidae</taxon>
        <taxon>Magallana</taxon>
    </lineage>
</organism>
<dbReference type="EnsemblMetazoa" id="G1855.1">
    <property type="protein sequence ID" value="G1855.1:cds"/>
    <property type="gene ID" value="G1855"/>
</dbReference>